<dbReference type="RefSeq" id="WP_188898716.1">
    <property type="nucleotide sequence ID" value="NZ_BMKS01000002.1"/>
</dbReference>
<gene>
    <name evidence="2" type="ORF">GCM10010964_08040</name>
</gene>
<evidence type="ECO:0000313" key="3">
    <source>
        <dbReference type="Proteomes" id="UP000597507"/>
    </source>
</evidence>
<feature type="transmembrane region" description="Helical" evidence="1">
    <location>
        <begin position="113"/>
        <end position="134"/>
    </location>
</feature>
<sequence length="204" mass="22101">MPDEAPRYTMALELQGLGRGVLVRTRAGHAAKVEGNPAHPASLGATDPFLEAAVLSLHDPAATLEAERAALAGRRALLALALLTLWRWFVQFVVVWMADLPAESAWYLRRAGAWAWLELGLVMPTLVAAIVIAIPPRSGPIRLGAVSALLVVQHLGHLWWLVRPDAPRGTPPLWLDALLAPALAAWAAWWWSEVRRRAAPAPAA</sequence>
<feature type="transmembrane region" description="Helical" evidence="1">
    <location>
        <begin position="173"/>
        <end position="191"/>
    </location>
</feature>
<keyword evidence="1" id="KW-0812">Transmembrane</keyword>
<dbReference type="EMBL" id="BMKS01000002">
    <property type="protein sequence ID" value="GGG22268.1"/>
    <property type="molecule type" value="Genomic_DNA"/>
</dbReference>
<feature type="transmembrane region" description="Helical" evidence="1">
    <location>
        <begin position="77"/>
        <end position="98"/>
    </location>
</feature>
<reference evidence="2 3" key="1">
    <citation type="journal article" date="2014" name="Int. J. Syst. Evol. Microbiol.">
        <title>Complete genome sequence of Corynebacterium casei LMG S-19264T (=DSM 44701T), isolated from a smear-ripened cheese.</title>
        <authorList>
            <consortium name="US DOE Joint Genome Institute (JGI-PGF)"/>
            <person name="Walter F."/>
            <person name="Albersmeier A."/>
            <person name="Kalinowski J."/>
            <person name="Ruckert C."/>
        </authorList>
    </citation>
    <scope>NUCLEOTIDE SEQUENCE [LARGE SCALE GENOMIC DNA]</scope>
    <source>
        <strain evidence="2 3">CGMCC 1.16330</strain>
    </source>
</reference>
<feature type="transmembrane region" description="Helical" evidence="1">
    <location>
        <begin position="141"/>
        <end position="161"/>
    </location>
</feature>
<accession>A0A8J2Z907</accession>
<keyword evidence="1" id="KW-0472">Membrane</keyword>
<dbReference type="Proteomes" id="UP000597507">
    <property type="component" value="Unassembled WGS sequence"/>
</dbReference>
<keyword evidence="1" id="KW-1133">Transmembrane helix</keyword>
<name>A0A8J2Z907_9PROT</name>
<protein>
    <submittedName>
        <fullName evidence="2">Uncharacterized protein</fullName>
    </submittedName>
</protein>
<comment type="caution">
    <text evidence="2">The sequence shown here is derived from an EMBL/GenBank/DDBJ whole genome shotgun (WGS) entry which is preliminary data.</text>
</comment>
<evidence type="ECO:0000256" key="1">
    <source>
        <dbReference type="SAM" id="Phobius"/>
    </source>
</evidence>
<evidence type="ECO:0000313" key="2">
    <source>
        <dbReference type="EMBL" id="GGG22268.1"/>
    </source>
</evidence>
<organism evidence="2 3">
    <name type="scientific">Caldovatus sediminis</name>
    <dbReference type="NCBI Taxonomy" id="2041189"/>
    <lineage>
        <taxon>Bacteria</taxon>
        <taxon>Pseudomonadati</taxon>
        <taxon>Pseudomonadota</taxon>
        <taxon>Alphaproteobacteria</taxon>
        <taxon>Acetobacterales</taxon>
        <taxon>Roseomonadaceae</taxon>
        <taxon>Caldovatus</taxon>
    </lineage>
</organism>
<proteinExistence type="predicted"/>
<dbReference type="AlphaFoldDB" id="A0A8J2Z907"/>
<keyword evidence="3" id="KW-1185">Reference proteome</keyword>